<dbReference type="EMBL" id="JACEMX010000073">
    <property type="protein sequence ID" value="MBA4463162.1"/>
    <property type="molecule type" value="Genomic_DNA"/>
</dbReference>
<sequence>MSVNNTNNLRNTVIVIVLATGIGFGVSITAYFIICEDCGPLSQIFFDNDVSLEIICSNDPTCRSLDNSTEIDGYNFTPIGQEKINLLKELVRQPIIQNALNLSNEKDSHISDDVRIQIYIQREKEWINSKELTPLMKSIIHNDVSDSLRDNLIIQSDNFDNVTFGEHILTNVYGGNVAISVKTDNYDQSRDDWWQQAFYDKDGRPFARQCEFDSSAEIFSEDLIIKIKDNESGEFIGILNSATPCDVLYKPSIP</sequence>
<comment type="caution">
    <text evidence="1">The sequence shown here is derived from an EMBL/GenBank/DDBJ whole genome shotgun (WGS) entry which is preliminary data.</text>
</comment>
<organism evidence="1 2">
    <name type="scientific">Candidatus Nitrosomaritimum aestuariumsis</name>
    <dbReference type="NCBI Taxonomy" id="3342354"/>
    <lineage>
        <taxon>Archaea</taxon>
        <taxon>Nitrososphaerota</taxon>
        <taxon>Nitrososphaeria</taxon>
        <taxon>Nitrosopumilales</taxon>
        <taxon>Nitrosopumilaceae</taxon>
        <taxon>Candidatus Nitrosomaritimum</taxon>
    </lineage>
</organism>
<evidence type="ECO:0000313" key="1">
    <source>
        <dbReference type="EMBL" id="MBA4463162.1"/>
    </source>
</evidence>
<name>A0AC60W7M7_9ARCH</name>
<accession>A0AC60W7M7</accession>
<reference evidence="1 2" key="1">
    <citation type="journal article" date="2020" name="Appl. Environ. Microbiol.">
        <title>Genomic Characteristics of a Novel Species of Ammonia-Oxidizing Archaea from the Jiulong River Estuary.</title>
        <authorList>
            <person name="Zou D."/>
            <person name="Wan R."/>
            <person name="Han L."/>
            <person name="Xu M.N."/>
            <person name="Liu Y."/>
            <person name="Liu H."/>
            <person name="Kao S.J."/>
            <person name="Li M."/>
        </authorList>
    </citation>
    <scope>NUCLEOTIDE SEQUENCE [LARGE SCALE GENOMIC DNA]</scope>
    <source>
        <strain evidence="1">S2bin1</strain>
    </source>
</reference>
<evidence type="ECO:0000313" key="2">
    <source>
        <dbReference type="Proteomes" id="UP000591542"/>
    </source>
</evidence>
<gene>
    <name evidence="1" type="ORF">H2B01_03120</name>
</gene>
<protein>
    <submittedName>
        <fullName evidence="1">Uncharacterized protein</fullName>
    </submittedName>
</protein>
<dbReference type="Proteomes" id="UP000591542">
    <property type="component" value="Unassembled WGS sequence"/>
</dbReference>
<proteinExistence type="predicted"/>